<evidence type="ECO:0000313" key="2">
    <source>
        <dbReference type="Proteomes" id="UP000008177"/>
    </source>
</evidence>
<gene>
    <name evidence="1" type="ORF">BofuT4_P102060.1</name>
</gene>
<name>G2YBL6_BOTF4</name>
<dbReference type="AlphaFoldDB" id="G2YBL6"/>
<organism evidence="1 2">
    <name type="scientific">Botryotinia fuckeliana (strain T4)</name>
    <name type="common">Noble rot fungus</name>
    <name type="synonym">Botrytis cinerea</name>
    <dbReference type="NCBI Taxonomy" id="999810"/>
    <lineage>
        <taxon>Eukaryota</taxon>
        <taxon>Fungi</taxon>
        <taxon>Dikarya</taxon>
        <taxon>Ascomycota</taxon>
        <taxon>Pezizomycotina</taxon>
        <taxon>Leotiomycetes</taxon>
        <taxon>Helotiales</taxon>
        <taxon>Sclerotiniaceae</taxon>
        <taxon>Botrytis</taxon>
    </lineage>
</organism>
<evidence type="ECO:0000313" key="1">
    <source>
        <dbReference type="EMBL" id="CCD34607.1"/>
    </source>
</evidence>
<protein>
    <submittedName>
        <fullName evidence="1">Uncharacterized protein</fullName>
    </submittedName>
</protein>
<sequence length="56" mass="6947">MRIELWISDYLYEEYIWWDNEVEGHLTQIESTYLMNPQVQIKSFFSPLYLFIKHTS</sequence>
<accession>G2YBL6</accession>
<dbReference type="HOGENOM" id="CLU_3013943_0_0_1"/>
<reference evidence="2" key="1">
    <citation type="journal article" date="2011" name="PLoS Genet.">
        <title>Genomic analysis of the necrotrophic fungal pathogens Sclerotinia sclerotiorum and Botrytis cinerea.</title>
        <authorList>
            <person name="Amselem J."/>
            <person name="Cuomo C.A."/>
            <person name="van Kan J.A."/>
            <person name="Viaud M."/>
            <person name="Benito E.P."/>
            <person name="Couloux A."/>
            <person name="Coutinho P.M."/>
            <person name="de Vries R.P."/>
            <person name="Dyer P.S."/>
            <person name="Fillinger S."/>
            <person name="Fournier E."/>
            <person name="Gout L."/>
            <person name="Hahn M."/>
            <person name="Kohn L."/>
            <person name="Lapalu N."/>
            <person name="Plummer K.M."/>
            <person name="Pradier J.M."/>
            <person name="Quevillon E."/>
            <person name="Sharon A."/>
            <person name="Simon A."/>
            <person name="ten Have A."/>
            <person name="Tudzynski B."/>
            <person name="Tudzynski P."/>
            <person name="Wincker P."/>
            <person name="Andrew M."/>
            <person name="Anthouard V."/>
            <person name="Beever R.E."/>
            <person name="Beffa R."/>
            <person name="Benoit I."/>
            <person name="Bouzid O."/>
            <person name="Brault B."/>
            <person name="Chen Z."/>
            <person name="Choquer M."/>
            <person name="Collemare J."/>
            <person name="Cotton P."/>
            <person name="Danchin E.G."/>
            <person name="Da Silva C."/>
            <person name="Gautier A."/>
            <person name="Giraud C."/>
            <person name="Giraud T."/>
            <person name="Gonzalez C."/>
            <person name="Grossetete S."/>
            <person name="Guldener U."/>
            <person name="Henrissat B."/>
            <person name="Howlett B.J."/>
            <person name="Kodira C."/>
            <person name="Kretschmer M."/>
            <person name="Lappartient A."/>
            <person name="Leroch M."/>
            <person name="Levis C."/>
            <person name="Mauceli E."/>
            <person name="Neuveglise C."/>
            <person name="Oeser B."/>
            <person name="Pearson M."/>
            <person name="Poulain J."/>
            <person name="Poussereau N."/>
            <person name="Quesneville H."/>
            <person name="Rascle C."/>
            <person name="Schumacher J."/>
            <person name="Segurens B."/>
            <person name="Sexton A."/>
            <person name="Silva E."/>
            <person name="Sirven C."/>
            <person name="Soanes D.M."/>
            <person name="Talbot N.J."/>
            <person name="Templeton M."/>
            <person name="Yandava C."/>
            <person name="Yarden O."/>
            <person name="Zeng Q."/>
            <person name="Rollins J.A."/>
            <person name="Lebrun M.H."/>
            <person name="Dickman M."/>
        </authorList>
    </citation>
    <scope>NUCLEOTIDE SEQUENCE [LARGE SCALE GENOMIC DNA]</scope>
    <source>
        <strain evidence="2">T4</strain>
    </source>
</reference>
<dbReference type="EMBL" id="FQ790312">
    <property type="protein sequence ID" value="CCD34607.1"/>
    <property type="molecule type" value="Genomic_DNA"/>
</dbReference>
<dbReference type="Proteomes" id="UP000008177">
    <property type="component" value="Unplaced contigs"/>
</dbReference>
<proteinExistence type="predicted"/>
<dbReference type="InParanoid" id="G2YBL6"/>